<gene>
    <name evidence="1" type="ORF">MENTE1834_LOCUS38783</name>
</gene>
<dbReference type="Proteomes" id="UP001497535">
    <property type="component" value="Unassembled WGS sequence"/>
</dbReference>
<accession>A0ACB1ALL1</accession>
<name>A0ACB1ALL1_MELEN</name>
<organism evidence="1 2">
    <name type="scientific">Meloidogyne enterolobii</name>
    <name type="common">Root-knot nematode worm</name>
    <name type="synonym">Meloidogyne mayaguensis</name>
    <dbReference type="NCBI Taxonomy" id="390850"/>
    <lineage>
        <taxon>Eukaryota</taxon>
        <taxon>Metazoa</taxon>
        <taxon>Ecdysozoa</taxon>
        <taxon>Nematoda</taxon>
        <taxon>Chromadorea</taxon>
        <taxon>Rhabditida</taxon>
        <taxon>Tylenchina</taxon>
        <taxon>Tylenchomorpha</taxon>
        <taxon>Tylenchoidea</taxon>
        <taxon>Meloidogynidae</taxon>
        <taxon>Meloidogyninae</taxon>
        <taxon>Meloidogyne</taxon>
    </lineage>
</organism>
<dbReference type="EMBL" id="CAVMJV010000085">
    <property type="protein sequence ID" value="CAK5090968.1"/>
    <property type="molecule type" value="Genomic_DNA"/>
</dbReference>
<sequence>MSKLVNFSVFFACFVVYVSSQPLQYYFSNDVEIQHVSEDDGQEVEEHVSNEGELNEYGNGWNTLNWGGKESEVFGGNINNSYPYRYEDQAVENYEKSFELEMRKQVKIHNENKLKEIAEEKVQEEEEDCNCCCTMM</sequence>
<comment type="caution">
    <text evidence="1">The sequence shown here is derived from an EMBL/GenBank/DDBJ whole genome shotgun (WGS) entry which is preliminary data.</text>
</comment>
<protein>
    <submittedName>
        <fullName evidence="1">Uncharacterized protein</fullName>
    </submittedName>
</protein>
<evidence type="ECO:0000313" key="1">
    <source>
        <dbReference type="EMBL" id="CAK5090968.1"/>
    </source>
</evidence>
<keyword evidence="2" id="KW-1185">Reference proteome</keyword>
<evidence type="ECO:0000313" key="2">
    <source>
        <dbReference type="Proteomes" id="UP001497535"/>
    </source>
</evidence>
<proteinExistence type="predicted"/>
<reference evidence="1" key="1">
    <citation type="submission" date="2023-11" db="EMBL/GenBank/DDBJ databases">
        <authorList>
            <person name="Poullet M."/>
        </authorList>
    </citation>
    <scope>NUCLEOTIDE SEQUENCE</scope>
    <source>
        <strain evidence="1">E1834</strain>
    </source>
</reference>